<name>A0A9W8HSM7_9FUNG</name>
<sequence>MYTTAVVGVARAALGYALVLPVVLGTVAALLLATNISVSYWFQRRREKQDQRRSIFGRKKTRGLGEDPPVQRIPRLQFALRQQQQQQPRSEQGASMDTAVQLGPGHERLGAEVGQILRLVVRDFVESWFSEVSTDVQFPRSVYGQLTQALEVVFERVDGVDKAEFIATQVAPLVTAHIRATRAAGGEDEDQAGGETAEETQHPGLKEGADERSSVLAYVRKVVDLIVPLVLPAQASFAPHRVLVRELLSGAVLTPVLLATADPDTANQLLDTQLARLIREQHMVSELRDALDQQAAETSTEVDDTGGEVVRTYEQFMTTIDRCTGVEELERIREDVVAQIRKRRILIMGQNKDNIVHGQRVGDVIVYINRLYVAKKKADRRLELLQRDQSMRAARRGSGGSGSSAAAGQSLRRAPLISRQSTYYEHRDDPARLGPPQFGLREILTDVGSLSAFAEYMDHSGQRLMLEFWLNVEGVRGTAAAAQPSTVQALWKNYFTLRVDELAAAAGGEVEASISQVQRRLKQFRVAGRIELDAAALDADVCSEAFGLICAVQDAVFRFMEDRMLGPFLRSALYTRVLKEYYVTPRKDQLEGTLFARQADAEIASAPSERRDSTTSLSSLGSGAKATRRWSFALRGSSTEPLVGTTTASAVVTSRRPSVASVGPTAPSMRSQPGRVVGPAEVRRLSASLRSIAQTEDADGEDSAAVAGVEGEASAGQGGDAGHSAEQGSVLSSGSEDPEELDSDSDQGSGASGSGEESADEAEALVLARVVRTPTPGDLFLDTRAEQAEQTLERKAHQLAIVRALRRQARRRG</sequence>
<keyword evidence="2" id="KW-0812">Transmembrane</keyword>
<dbReference type="PANTHER" id="PTHR22775:SF3">
    <property type="entry name" value="SORTING NEXIN-13"/>
    <property type="match status" value="1"/>
</dbReference>
<dbReference type="SUPFAM" id="SSF48097">
    <property type="entry name" value="Regulator of G-protein signaling, RGS"/>
    <property type="match status" value="1"/>
</dbReference>
<dbReference type="InterPro" id="IPR016137">
    <property type="entry name" value="RGS"/>
</dbReference>
<feature type="compositionally biased region" description="Acidic residues" evidence="1">
    <location>
        <begin position="186"/>
        <end position="198"/>
    </location>
</feature>
<feature type="domain" description="PXA" evidence="4">
    <location>
        <begin position="106"/>
        <end position="274"/>
    </location>
</feature>
<dbReference type="PROSITE" id="PS50132">
    <property type="entry name" value="RGS"/>
    <property type="match status" value="1"/>
</dbReference>
<dbReference type="Proteomes" id="UP001140094">
    <property type="component" value="Unassembled WGS sequence"/>
</dbReference>
<dbReference type="Pfam" id="PF00615">
    <property type="entry name" value="RGS"/>
    <property type="match status" value="1"/>
</dbReference>
<dbReference type="Gene3D" id="1.10.167.10">
    <property type="entry name" value="Regulator of G-protein Signalling 4, domain 2"/>
    <property type="match status" value="1"/>
</dbReference>
<evidence type="ECO:0000256" key="1">
    <source>
        <dbReference type="SAM" id="MobiDB-lite"/>
    </source>
</evidence>
<dbReference type="InterPro" id="IPR044926">
    <property type="entry name" value="RGS_subdomain_2"/>
</dbReference>
<dbReference type="PROSITE" id="PS51207">
    <property type="entry name" value="PXA"/>
    <property type="match status" value="1"/>
</dbReference>
<evidence type="ECO:0000313" key="5">
    <source>
        <dbReference type="EMBL" id="KAJ2800360.1"/>
    </source>
</evidence>
<proteinExistence type="predicted"/>
<keyword evidence="6" id="KW-1185">Reference proteome</keyword>
<dbReference type="InterPro" id="IPR036305">
    <property type="entry name" value="RGS_sf"/>
</dbReference>
<feature type="compositionally biased region" description="Acidic residues" evidence="1">
    <location>
        <begin position="736"/>
        <end position="745"/>
    </location>
</feature>
<feature type="compositionally biased region" description="Low complexity" evidence="1">
    <location>
        <begin position="645"/>
        <end position="656"/>
    </location>
</feature>
<dbReference type="PANTHER" id="PTHR22775">
    <property type="entry name" value="SORTING NEXIN"/>
    <property type="match status" value="1"/>
</dbReference>
<dbReference type="SMART" id="SM00315">
    <property type="entry name" value="RGS"/>
    <property type="match status" value="1"/>
</dbReference>
<dbReference type="InterPro" id="IPR003114">
    <property type="entry name" value="Phox_assoc"/>
</dbReference>
<protein>
    <submittedName>
        <fullName evidence="5">tRNA (Guanine-N(7)-)-methyltransferase (tRNA(m7G46)-methyltransferase)</fullName>
    </submittedName>
</protein>
<comment type="caution">
    <text evidence="5">The sequence shown here is derived from an EMBL/GenBank/DDBJ whole genome shotgun (WGS) entry which is preliminary data.</text>
</comment>
<evidence type="ECO:0000256" key="2">
    <source>
        <dbReference type="SAM" id="Phobius"/>
    </source>
</evidence>
<feature type="region of interest" description="Disordered" evidence="1">
    <location>
        <begin position="644"/>
        <end position="677"/>
    </location>
</feature>
<feature type="non-terminal residue" evidence="5">
    <location>
        <position position="813"/>
    </location>
</feature>
<reference evidence="5" key="1">
    <citation type="submission" date="2022-07" db="EMBL/GenBank/DDBJ databases">
        <title>Phylogenomic reconstructions and comparative analyses of Kickxellomycotina fungi.</title>
        <authorList>
            <person name="Reynolds N.K."/>
            <person name="Stajich J.E."/>
            <person name="Barry K."/>
            <person name="Grigoriev I.V."/>
            <person name="Crous P."/>
            <person name="Smith M.E."/>
        </authorList>
    </citation>
    <scope>NUCLEOTIDE SEQUENCE</scope>
    <source>
        <strain evidence="5">NRRL 1565</strain>
    </source>
</reference>
<keyword evidence="2" id="KW-1133">Transmembrane helix</keyword>
<feature type="compositionally biased region" description="Basic and acidic residues" evidence="1">
    <location>
        <begin position="199"/>
        <end position="209"/>
    </location>
</feature>
<accession>A0A9W8HSM7</accession>
<dbReference type="GO" id="GO:0035091">
    <property type="term" value="F:phosphatidylinositol binding"/>
    <property type="evidence" value="ECO:0007669"/>
    <property type="project" value="TreeGrafter"/>
</dbReference>
<dbReference type="OrthoDB" id="120967at2759"/>
<evidence type="ECO:0000259" key="3">
    <source>
        <dbReference type="PROSITE" id="PS50132"/>
    </source>
</evidence>
<dbReference type="SMART" id="SM00313">
    <property type="entry name" value="PXA"/>
    <property type="match status" value="1"/>
</dbReference>
<organism evidence="5 6">
    <name type="scientific">Coemansia guatemalensis</name>
    <dbReference type="NCBI Taxonomy" id="2761395"/>
    <lineage>
        <taxon>Eukaryota</taxon>
        <taxon>Fungi</taxon>
        <taxon>Fungi incertae sedis</taxon>
        <taxon>Zoopagomycota</taxon>
        <taxon>Kickxellomycotina</taxon>
        <taxon>Kickxellomycetes</taxon>
        <taxon>Kickxellales</taxon>
        <taxon>Kickxellaceae</taxon>
        <taxon>Coemansia</taxon>
    </lineage>
</organism>
<feature type="compositionally biased region" description="Low complexity" evidence="1">
    <location>
        <begin position="703"/>
        <end position="715"/>
    </location>
</feature>
<feature type="domain" description="RGS" evidence="3">
    <location>
        <begin position="439"/>
        <end position="578"/>
    </location>
</feature>
<dbReference type="Pfam" id="PF02194">
    <property type="entry name" value="PXA"/>
    <property type="match status" value="1"/>
</dbReference>
<feature type="region of interest" description="Disordered" evidence="1">
    <location>
        <begin position="693"/>
        <end position="765"/>
    </location>
</feature>
<feature type="region of interest" description="Disordered" evidence="1">
    <location>
        <begin position="182"/>
        <end position="209"/>
    </location>
</feature>
<feature type="transmembrane region" description="Helical" evidence="2">
    <location>
        <begin position="12"/>
        <end position="42"/>
    </location>
</feature>
<gene>
    <name evidence="5" type="primary">TRM8_1</name>
    <name evidence="5" type="ORF">H4R20_004093</name>
</gene>
<dbReference type="AlphaFoldDB" id="A0A9W8HSM7"/>
<feature type="region of interest" description="Disordered" evidence="1">
    <location>
        <begin position="391"/>
        <end position="410"/>
    </location>
</feature>
<keyword evidence="2" id="KW-0472">Membrane</keyword>
<evidence type="ECO:0000313" key="6">
    <source>
        <dbReference type="Proteomes" id="UP001140094"/>
    </source>
</evidence>
<evidence type="ECO:0000259" key="4">
    <source>
        <dbReference type="PROSITE" id="PS51207"/>
    </source>
</evidence>
<dbReference type="EMBL" id="JANBUO010001000">
    <property type="protein sequence ID" value="KAJ2800360.1"/>
    <property type="molecule type" value="Genomic_DNA"/>
</dbReference>